<dbReference type="GO" id="GO:0006888">
    <property type="term" value="P:endoplasmic reticulum to Golgi vesicle-mediated transport"/>
    <property type="evidence" value="ECO:0007669"/>
    <property type="project" value="TreeGrafter"/>
</dbReference>
<gene>
    <name evidence="8" type="ORF">SteCoe_28273</name>
</gene>
<dbReference type="InterPro" id="IPR007194">
    <property type="entry name" value="TRAPP_component"/>
</dbReference>
<keyword evidence="3 7" id="KW-0813">Transport</keyword>
<keyword evidence="6 7" id="KW-0333">Golgi apparatus</keyword>
<dbReference type="GO" id="GO:1990072">
    <property type="term" value="C:TRAPPIII protein complex"/>
    <property type="evidence" value="ECO:0007669"/>
    <property type="project" value="TreeGrafter"/>
</dbReference>
<sequence>MKKSTLYDKNLRSKREVSDTAFYFLFSEIVQYCIKKDRNNLEKQLEELGYPLGGRFLELITFRDKSCKKEIEIEEMLISISKQMWPVMFGKHVSSLEQHTTLKHIYMIKEDNSVCNKFACLPKGQKGVNCSAFTAGIVEGMLNAAGFASRVYAVYDGDDKGDSCEKTTYVIHFAPEIVERKKLG</sequence>
<organism evidence="8 9">
    <name type="scientific">Stentor coeruleus</name>
    <dbReference type="NCBI Taxonomy" id="5963"/>
    <lineage>
        <taxon>Eukaryota</taxon>
        <taxon>Sar</taxon>
        <taxon>Alveolata</taxon>
        <taxon>Ciliophora</taxon>
        <taxon>Postciliodesmatophora</taxon>
        <taxon>Heterotrichea</taxon>
        <taxon>Heterotrichida</taxon>
        <taxon>Stentoridae</taxon>
        <taxon>Stentor</taxon>
    </lineage>
</organism>
<name>A0A1R2B8P0_9CILI</name>
<keyword evidence="5 7" id="KW-0931">ER-Golgi transport</keyword>
<dbReference type="AlphaFoldDB" id="A0A1R2B8P0"/>
<dbReference type="EMBL" id="MPUH01000845">
    <property type="protein sequence ID" value="OMJ73126.1"/>
    <property type="molecule type" value="Genomic_DNA"/>
</dbReference>
<comment type="similarity">
    <text evidence="2 7">Belongs to the TRAPP small subunits family. BET3 subfamily.</text>
</comment>
<evidence type="ECO:0000256" key="1">
    <source>
        <dbReference type="ARBA" id="ARBA00004240"/>
    </source>
</evidence>
<evidence type="ECO:0000313" key="9">
    <source>
        <dbReference type="Proteomes" id="UP000187209"/>
    </source>
</evidence>
<accession>A0A1R2B8P0</accession>
<dbReference type="PANTHER" id="PTHR20902:SF0">
    <property type="entry name" value="TRAFFICKING PROTEIN PARTICLE COMPLEX SUBUNIT 5"/>
    <property type="match status" value="1"/>
</dbReference>
<dbReference type="Pfam" id="PF04051">
    <property type="entry name" value="TRAPP"/>
    <property type="match status" value="1"/>
</dbReference>
<dbReference type="InterPro" id="IPR016696">
    <property type="entry name" value="TRAPP-I_su5"/>
</dbReference>
<protein>
    <recommendedName>
        <fullName evidence="7">Trafficking protein particle complex subunit</fullName>
    </recommendedName>
</protein>
<comment type="subcellular location">
    <subcellularLocation>
        <location evidence="1">Endoplasmic reticulum</location>
    </subcellularLocation>
    <subcellularLocation>
        <location evidence="7">Golgi apparatus</location>
        <location evidence="7">cis-Golgi network</location>
    </subcellularLocation>
</comment>
<dbReference type="CDD" id="cd14943">
    <property type="entry name" value="TRAPPC5_Trs31"/>
    <property type="match status" value="1"/>
</dbReference>
<keyword evidence="4 7" id="KW-0256">Endoplasmic reticulum</keyword>
<evidence type="ECO:0000256" key="4">
    <source>
        <dbReference type="ARBA" id="ARBA00022824"/>
    </source>
</evidence>
<evidence type="ECO:0000256" key="2">
    <source>
        <dbReference type="ARBA" id="ARBA00006218"/>
    </source>
</evidence>
<dbReference type="GO" id="GO:0005783">
    <property type="term" value="C:endoplasmic reticulum"/>
    <property type="evidence" value="ECO:0007669"/>
    <property type="project" value="UniProtKB-SubCell"/>
</dbReference>
<evidence type="ECO:0000256" key="5">
    <source>
        <dbReference type="ARBA" id="ARBA00022892"/>
    </source>
</evidence>
<comment type="caution">
    <text evidence="8">The sequence shown here is derived from an EMBL/GenBank/DDBJ whole genome shotgun (WGS) entry which is preliminary data.</text>
</comment>
<evidence type="ECO:0000256" key="6">
    <source>
        <dbReference type="ARBA" id="ARBA00023034"/>
    </source>
</evidence>
<dbReference type="InterPro" id="IPR024096">
    <property type="entry name" value="NO_sig/Golgi_transp_ligand-bd"/>
</dbReference>
<comment type="subunit">
    <text evidence="7">Part of the multisubunit TRAPP (transport protein particle) complex.</text>
</comment>
<dbReference type="GO" id="GO:1990071">
    <property type="term" value="C:TRAPPII protein complex"/>
    <property type="evidence" value="ECO:0007669"/>
    <property type="project" value="TreeGrafter"/>
</dbReference>
<dbReference type="PIRSF" id="PIRSF017479">
    <property type="entry name" value="TRAPP_I_complex_Trs31"/>
    <property type="match status" value="1"/>
</dbReference>
<reference evidence="8 9" key="1">
    <citation type="submission" date="2016-11" db="EMBL/GenBank/DDBJ databases">
        <title>The macronuclear genome of Stentor coeruleus: a giant cell with tiny introns.</title>
        <authorList>
            <person name="Slabodnick M."/>
            <person name="Ruby J.G."/>
            <person name="Reiff S.B."/>
            <person name="Swart E.C."/>
            <person name="Gosai S."/>
            <person name="Prabakaran S."/>
            <person name="Witkowska E."/>
            <person name="Larue G.E."/>
            <person name="Fisher S."/>
            <person name="Freeman R.M."/>
            <person name="Gunawardena J."/>
            <person name="Chu W."/>
            <person name="Stover N.A."/>
            <person name="Gregory B.D."/>
            <person name="Nowacki M."/>
            <person name="Derisi J."/>
            <person name="Roy S.W."/>
            <person name="Marshall W.F."/>
            <person name="Sood P."/>
        </authorList>
    </citation>
    <scope>NUCLEOTIDE SEQUENCE [LARGE SCALE GENOMIC DNA]</scope>
    <source>
        <strain evidence="8">WM001</strain>
    </source>
</reference>
<dbReference type="SUPFAM" id="SSF111126">
    <property type="entry name" value="Ligand-binding domain in the NO signalling and Golgi transport"/>
    <property type="match status" value="1"/>
</dbReference>
<dbReference type="PANTHER" id="PTHR20902">
    <property type="entry name" value="41-2 PROTEIN ANTIGEN-RELATED"/>
    <property type="match status" value="1"/>
</dbReference>
<evidence type="ECO:0000313" key="8">
    <source>
        <dbReference type="EMBL" id="OMJ73126.1"/>
    </source>
</evidence>
<dbReference type="GO" id="GO:1990070">
    <property type="term" value="C:TRAPPI protein complex"/>
    <property type="evidence" value="ECO:0007669"/>
    <property type="project" value="TreeGrafter"/>
</dbReference>
<evidence type="ECO:0000256" key="3">
    <source>
        <dbReference type="ARBA" id="ARBA00022448"/>
    </source>
</evidence>
<dbReference type="OrthoDB" id="282549at2759"/>
<dbReference type="Gene3D" id="3.30.1380.20">
    <property type="entry name" value="Trafficking protein particle complex subunit 3"/>
    <property type="match status" value="1"/>
</dbReference>
<evidence type="ECO:0000256" key="7">
    <source>
        <dbReference type="PIRNR" id="PIRNR017479"/>
    </source>
</evidence>
<proteinExistence type="inferred from homology"/>
<keyword evidence="9" id="KW-1185">Reference proteome</keyword>
<dbReference type="Proteomes" id="UP000187209">
    <property type="component" value="Unassembled WGS sequence"/>
</dbReference>